<dbReference type="VEuPathDB" id="FungiDB:AFLA_010206"/>
<gene>
    <name evidence="1" type="ORF">BDV35DRAFT_74370</name>
</gene>
<organism evidence="1">
    <name type="scientific">Aspergillus flavus</name>
    <dbReference type="NCBI Taxonomy" id="5059"/>
    <lineage>
        <taxon>Eukaryota</taxon>
        <taxon>Fungi</taxon>
        <taxon>Dikarya</taxon>
        <taxon>Ascomycota</taxon>
        <taxon>Pezizomycotina</taxon>
        <taxon>Eurotiomycetes</taxon>
        <taxon>Eurotiomycetidae</taxon>
        <taxon>Eurotiales</taxon>
        <taxon>Aspergillaceae</taxon>
        <taxon>Aspergillus</taxon>
        <taxon>Aspergillus subgen. Circumdati</taxon>
    </lineage>
</organism>
<sequence>MVTSIMFVSPSSRPKKDLYQSQEICAGNAGDKVTRSIGEARIFAISIYFAYRSASHCWHLSPGSWVNVWGIQHVQMFGDPAPQTIDDTVQSVFSYLIVFN</sequence>
<dbReference type="Proteomes" id="UP000325434">
    <property type="component" value="Unassembled WGS sequence"/>
</dbReference>
<evidence type="ECO:0000313" key="1">
    <source>
        <dbReference type="EMBL" id="KAB8241325.1"/>
    </source>
</evidence>
<proteinExistence type="predicted"/>
<name>A0A5N6GHR8_ASPFL</name>
<reference evidence="1" key="1">
    <citation type="submission" date="2019-04" db="EMBL/GenBank/DDBJ databases">
        <title>Friends and foes A comparative genomics study of 23 Aspergillus species from section Flavi.</title>
        <authorList>
            <consortium name="DOE Joint Genome Institute"/>
            <person name="Kjaerbolling I."/>
            <person name="Vesth T."/>
            <person name="Frisvad J.C."/>
            <person name="Nybo J.L."/>
            <person name="Theobald S."/>
            <person name="Kildgaard S."/>
            <person name="Isbrandt T."/>
            <person name="Kuo A."/>
            <person name="Sato A."/>
            <person name="Lyhne E.K."/>
            <person name="Kogle M.E."/>
            <person name="Wiebenga A."/>
            <person name="Kun R.S."/>
            <person name="Lubbers R.J."/>
            <person name="Makela M.R."/>
            <person name="Barry K."/>
            <person name="Chovatia M."/>
            <person name="Clum A."/>
            <person name="Daum C."/>
            <person name="Haridas S."/>
            <person name="He G."/>
            <person name="LaButti K."/>
            <person name="Lipzen A."/>
            <person name="Mondo S."/>
            <person name="Riley R."/>
            <person name="Salamov A."/>
            <person name="Simmons B.A."/>
            <person name="Magnuson J.K."/>
            <person name="Henrissat B."/>
            <person name="Mortensen U.H."/>
            <person name="Larsen T.O."/>
            <person name="Devries R.P."/>
            <person name="Grigoriev I.V."/>
            <person name="Machida M."/>
            <person name="Baker S.E."/>
            <person name="Andersen M.R."/>
        </authorList>
    </citation>
    <scope>NUCLEOTIDE SEQUENCE [LARGE SCALE GENOMIC DNA]</scope>
    <source>
        <strain evidence="1">CBS 121.62</strain>
    </source>
</reference>
<accession>A0A5N6GHR8</accession>
<dbReference type="AlphaFoldDB" id="A0A5N6GHR8"/>
<dbReference type="EMBL" id="ML734695">
    <property type="protein sequence ID" value="KAB8241325.1"/>
    <property type="molecule type" value="Genomic_DNA"/>
</dbReference>
<protein>
    <submittedName>
        <fullName evidence="1">Uncharacterized protein</fullName>
    </submittedName>
</protein>